<dbReference type="SUPFAM" id="SSF158472">
    <property type="entry name" value="HAMP domain-like"/>
    <property type="match status" value="1"/>
</dbReference>
<dbReference type="Gene3D" id="1.10.287.130">
    <property type="match status" value="1"/>
</dbReference>
<evidence type="ECO:0000256" key="4">
    <source>
        <dbReference type="ARBA" id="ARBA00022679"/>
    </source>
</evidence>
<evidence type="ECO:0000256" key="3">
    <source>
        <dbReference type="ARBA" id="ARBA00022553"/>
    </source>
</evidence>
<dbReference type="SMART" id="SM00387">
    <property type="entry name" value="HATPase_c"/>
    <property type="match status" value="1"/>
</dbReference>
<keyword evidence="4" id="KW-0808">Transferase</keyword>
<dbReference type="AlphaFoldDB" id="A0A160TE45"/>
<dbReference type="SMART" id="SM00304">
    <property type="entry name" value="HAMP"/>
    <property type="match status" value="1"/>
</dbReference>
<dbReference type="InterPro" id="IPR036890">
    <property type="entry name" value="HATPase_C_sf"/>
</dbReference>
<feature type="domain" description="HAMP" evidence="8">
    <location>
        <begin position="336"/>
        <end position="388"/>
    </location>
</feature>
<proteinExistence type="predicted"/>
<keyword evidence="6" id="KW-0175">Coiled coil</keyword>
<dbReference type="GO" id="GO:0016020">
    <property type="term" value="C:membrane"/>
    <property type="evidence" value="ECO:0007669"/>
    <property type="project" value="InterPro"/>
</dbReference>
<accession>A0A160TE45</accession>
<dbReference type="GO" id="GO:0000155">
    <property type="term" value="F:phosphorelay sensor kinase activity"/>
    <property type="evidence" value="ECO:0007669"/>
    <property type="project" value="InterPro"/>
</dbReference>
<dbReference type="Gene3D" id="6.10.340.10">
    <property type="match status" value="1"/>
</dbReference>
<dbReference type="CDD" id="cd06225">
    <property type="entry name" value="HAMP"/>
    <property type="match status" value="1"/>
</dbReference>
<comment type="catalytic activity">
    <reaction evidence="1">
        <text>ATP + protein L-histidine = ADP + protein N-phospho-L-histidine.</text>
        <dbReference type="EC" id="2.7.13.3"/>
    </reaction>
</comment>
<reference evidence="9" key="1">
    <citation type="submission" date="2015-10" db="EMBL/GenBank/DDBJ databases">
        <authorList>
            <person name="Gilbert D.G."/>
        </authorList>
    </citation>
    <scope>NUCLEOTIDE SEQUENCE</scope>
</reference>
<dbReference type="InterPro" id="IPR004358">
    <property type="entry name" value="Sig_transdc_His_kin-like_C"/>
</dbReference>
<sequence length="654" mass="73231">MLKRLRQRLRSLKSYQFQSMQARMLVWMMLLVLLPVLLLVGIGMTYAESRLAQNMMEDLEELTQRLQREVDLAVVAQVEDVRIFSRSPYVQGAMVDFLSVYDDRELYSMEYQDQQDRYWNYLAFYAEKHGLTDLLFVNLKGDVVYSASQSDLYGANLTHVDYSGTAIQRAFQQALWQMDSVIEVGVNGSDGFAFMASPILNQQLIGVVVLIPGPSTIRQFLTTTNDRSKQVLSVYHRDSDGGFNELFGDGHFDRGTLLSRILSAAYLGRDYSGSVNEWGDDWLISARALPALNAVVLVRREKNMALAAITDLQFSAWGVTLIILLLVFLVSRHVSGSLVAPLKDLSDNLEKIARGDRDARSQVERQDELGALAHQFNDMAHSLRSTQAQLLQSEKMASIGHLAAGVAHEINNPMSVVTSNMDTMRQYSKIYVQLVDMYDRYLKAATENDSAGYEEINRELVAFQQQEDIHFVNQDMKELLNESLEGLGRVKSIVGSLGVFSELDKSEEQVIDLNECLQFAVSQVNSQHVKVHYSIDVKQPVRFKHEQIRKAFTAIADNAIKACANEGELRVRAYQRGAKTIIEFQDSGTGIEQEHLAHIFDPFYTTRPVGEGVGLGLSIAHSIIEAHGGSIKLMSKVGKGTKVQIALPSDSHAA</sequence>
<feature type="domain" description="Histidine kinase" evidence="7">
    <location>
        <begin position="405"/>
        <end position="651"/>
    </location>
</feature>
<evidence type="ECO:0000259" key="7">
    <source>
        <dbReference type="PROSITE" id="PS50109"/>
    </source>
</evidence>
<evidence type="ECO:0000256" key="2">
    <source>
        <dbReference type="ARBA" id="ARBA00012438"/>
    </source>
</evidence>
<feature type="coiled-coil region" evidence="6">
    <location>
        <begin position="49"/>
        <end position="76"/>
    </location>
</feature>
<dbReference type="InterPro" id="IPR003594">
    <property type="entry name" value="HATPase_dom"/>
</dbReference>
<evidence type="ECO:0000256" key="6">
    <source>
        <dbReference type="SAM" id="Coils"/>
    </source>
</evidence>
<gene>
    <name evidence="9" type="ORF">MGWOODY_Tha678</name>
</gene>
<dbReference type="PROSITE" id="PS50109">
    <property type="entry name" value="HIS_KIN"/>
    <property type="match status" value="1"/>
</dbReference>
<dbReference type="PRINTS" id="PR00344">
    <property type="entry name" value="BCTRLSENSOR"/>
</dbReference>
<dbReference type="PANTHER" id="PTHR43065">
    <property type="entry name" value="SENSOR HISTIDINE KINASE"/>
    <property type="match status" value="1"/>
</dbReference>
<organism evidence="9">
    <name type="scientific">hydrothermal vent metagenome</name>
    <dbReference type="NCBI Taxonomy" id="652676"/>
    <lineage>
        <taxon>unclassified sequences</taxon>
        <taxon>metagenomes</taxon>
        <taxon>ecological metagenomes</taxon>
    </lineage>
</organism>
<dbReference type="InterPro" id="IPR036097">
    <property type="entry name" value="HisK_dim/P_sf"/>
</dbReference>
<name>A0A160TE45_9ZZZZ</name>
<keyword evidence="5 9" id="KW-0418">Kinase</keyword>
<evidence type="ECO:0000256" key="5">
    <source>
        <dbReference type="ARBA" id="ARBA00022777"/>
    </source>
</evidence>
<dbReference type="PROSITE" id="PS50885">
    <property type="entry name" value="HAMP"/>
    <property type="match status" value="1"/>
</dbReference>
<evidence type="ECO:0000313" key="9">
    <source>
        <dbReference type="EMBL" id="CUS41119.1"/>
    </source>
</evidence>
<dbReference type="SUPFAM" id="SSF47384">
    <property type="entry name" value="Homodimeric domain of signal transducing histidine kinase"/>
    <property type="match status" value="1"/>
</dbReference>
<dbReference type="EC" id="2.7.13.3" evidence="2"/>
<evidence type="ECO:0000259" key="8">
    <source>
        <dbReference type="PROSITE" id="PS50885"/>
    </source>
</evidence>
<dbReference type="EMBL" id="CZQC01000036">
    <property type="protein sequence ID" value="CUS41119.1"/>
    <property type="molecule type" value="Genomic_DNA"/>
</dbReference>
<dbReference type="SUPFAM" id="SSF55874">
    <property type="entry name" value="ATPase domain of HSP90 chaperone/DNA topoisomerase II/histidine kinase"/>
    <property type="match status" value="1"/>
</dbReference>
<protein>
    <recommendedName>
        <fullName evidence="2">histidine kinase</fullName>
        <ecNumber evidence="2">2.7.13.3</ecNumber>
    </recommendedName>
</protein>
<evidence type="ECO:0000256" key="1">
    <source>
        <dbReference type="ARBA" id="ARBA00000085"/>
    </source>
</evidence>
<dbReference type="InterPro" id="IPR005467">
    <property type="entry name" value="His_kinase_dom"/>
</dbReference>
<dbReference type="Gene3D" id="3.30.565.10">
    <property type="entry name" value="Histidine kinase-like ATPase, C-terminal domain"/>
    <property type="match status" value="1"/>
</dbReference>
<keyword evidence="3" id="KW-0597">Phosphoprotein</keyword>
<dbReference type="Pfam" id="PF00672">
    <property type="entry name" value="HAMP"/>
    <property type="match status" value="1"/>
</dbReference>
<dbReference type="InterPro" id="IPR003660">
    <property type="entry name" value="HAMP_dom"/>
</dbReference>
<dbReference type="PANTHER" id="PTHR43065:SF50">
    <property type="entry name" value="HISTIDINE KINASE"/>
    <property type="match status" value="1"/>
</dbReference>
<dbReference type="Pfam" id="PF02518">
    <property type="entry name" value="HATPase_c"/>
    <property type="match status" value="1"/>
</dbReference>